<evidence type="ECO:0000256" key="6">
    <source>
        <dbReference type="SAM" id="MobiDB-lite"/>
    </source>
</evidence>
<feature type="compositionally biased region" description="Basic and acidic residues" evidence="6">
    <location>
        <begin position="85"/>
        <end position="96"/>
    </location>
</feature>
<dbReference type="RefSeq" id="XP_027613181.1">
    <property type="nucleotide sequence ID" value="XM_027757380.1"/>
</dbReference>
<organism evidence="7 8">
    <name type="scientific">Sparassis crispa</name>
    <dbReference type="NCBI Taxonomy" id="139825"/>
    <lineage>
        <taxon>Eukaryota</taxon>
        <taxon>Fungi</taxon>
        <taxon>Dikarya</taxon>
        <taxon>Basidiomycota</taxon>
        <taxon>Agaricomycotina</taxon>
        <taxon>Agaricomycetes</taxon>
        <taxon>Polyporales</taxon>
        <taxon>Sparassidaceae</taxon>
        <taxon>Sparassis</taxon>
    </lineage>
</organism>
<evidence type="ECO:0000256" key="4">
    <source>
        <dbReference type="ARBA" id="ARBA00022833"/>
    </source>
</evidence>
<dbReference type="InterPro" id="IPR052035">
    <property type="entry name" value="ZnF_BED_domain_contain"/>
</dbReference>
<comment type="caution">
    <text evidence="7">The sequence shown here is derived from an EMBL/GenBank/DDBJ whole genome shotgun (WGS) entry which is preliminary data.</text>
</comment>
<sequence length="440" mass="49100">MPKHCATSSKKGLKVKKAHIMSEEPDPSDVPCDHHAHVEDILDEDDIAMGEGDDSDDVVLVENPKGVNLRAHSTKSSVMKSSRAKAAERKSETPKEELEHLRQDWKSVVYAFFKPEVSIESDLSGKCAHMFHCVNRGCRIKIVRWLNKGDKGSTDEMPNANDAHPAVEKFARLGSITSSFKCKGKGKVTYSNRQHSHTESRAEIVHWVAESLRSFTIIEDHGFQCLMKTGVAKMLQDYDGELNFAMDMWTLPNNKAIVVFTMHLQHKGVPLGVNLAIAFTNMVEEYNISIKMLGITVNNATSNNLMINELAELIESFQGQANRACCFDHIVNLMVKTLLCQFDVLKGKAEDALDDAECALIKLAEDLDMGEEDGHEEDAPDNIDRWKDEHLGLTPEEREVLDTSIWPVKLILMKPGVAAKNCKLHCMLLHQAPTSLVESA</sequence>
<feature type="region of interest" description="Disordered" evidence="6">
    <location>
        <begin position="73"/>
        <end position="96"/>
    </location>
</feature>
<dbReference type="OrthoDB" id="2792843at2759"/>
<name>A0A401GJC4_9APHY</name>
<evidence type="ECO:0000256" key="3">
    <source>
        <dbReference type="ARBA" id="ARBA00022771"/>
    </source>
</evidence>
<keyword evidence="4" id="KW-0862">Zinc</keyword>
<evidence type="ECO:0000256" key="1">
    <source>
        <dbReference type="ARBA" id="ARBA00004123"/>
    </source>
</evidence>
<dbReference type="Proteomes" id="UP000287166">
    <property type="component" value="Unassembled WGS sequence"/>
</dbReference>
<evidence type="ECO:0000313" key="7">
    <source>
        <dbReference type="EMBL" id="GBE82268.1"/>
    </source>
</evidence>
<dbReference type="SUPFAM" id="SSF140996">
    <property type="entry name" value="Hermes dimerisation domain"/>
    <property type="match status" value="1"/>
</dbReference>
<feature type="compositionally biased region" description="Polar residues" evidence="6">
    <location>
        <begin position="1"/>
        <end position="10"/>
    </location>
</feature>
<proteinExistence type="predicted"/>
<evidence type="ECO:0000313" key="8">
    <source>
        <dbReference type="Proteomes" id="UP000287166"/>
    </source>
</evidence>
<gene>
    <name evidence="7" type="ORF">SCP_0406520</name>
</gene>
<dbReference type="GeneID" id="38779185"/>
<keyword evidence="2" id="KW-0479">Metal-binding</keyword>
<dbReference type="InParanoid" id="A0A401GJC4"/>
<dbReference type="AlphaFoldDB" id="A0A401GJC4"/>
<evidence type="ECO:0000256" key="5">
    <source>
        <dbReference type="ARBA" id="ARBA00023242"/>
    </source>
</evidence>
<feature type="region of interest" description="Disordered" evidence="6">
    <location>
        <begin position="1"/>
        <end position="34"/>
    </location>
</feature>
<comment type="subcellular location">
    <subcellularLocation>
        <location evidence="1">Nucleus</location>
    </subcellularLocation>
</comment>
<accession>A0A401GJC4</accession>
<keyword evidence="3" id="KW-0863">Zinc-finger</keyword>
<dbReference type="GO" id="GO:0008270">
    <property type="term" value="F:zinc ion binding"/>
    <property type="evidence" value="ECO:0007669"/>
    <property type="project" value="UniProtKB-KW"/>
</dbReference>
<dbReference type="PANTHER" id="PTHR46481:SF10">
    <property type="entry name" value="ZINC FINGER BED DOMAIN-CONTAINING PROTEIN 39"/>
    <property type="match status" value="1"/>
</dbReference>
<keyword evidence="8" id="KW-1185">Reference proteome</keyword>
<reference evidence="7 8" key="1">
    <citation type="journal article" date="2018" name="Sci. Rep.">
        <title>Genome sequence of the cauliflower mushroom Sparassis crispa (Hanabiratake) and its association with beneficial usage.</title>
        <authorList>
            <person name="Kiyama R."/>
            <person name="Furutani Y."/>
            <person name="Kawaguchi K."/>
            <person name="Nakanishi T."/>
        </authorList>
    </citation>
    <scope>NUCLEOTIDE SEQUENCE [LARGE SCALE GENOMIC DNA]</scope>
</reference>
<dbReference type="PANTHER" id="PTHR46481">
    <property type="entry name" value="ZINC FINGER BED DOMAIN-CONTAINING PROTEIN 4"/>
    <property type="match status" value="1"/>
</dbReference>
<dbReference type="EMBL" id="BFAD01000004">
    <property type="protein sequence ID" value="GBE82268.1"/>
    <property type="molecule type" value="Genomic_DNA"/>
</dbReference>
<protein>
    <submittedName>
        <fullName evidence="7">Uncharacterized protein</fullName>
    </submittedName>
</protein>
<evidence type="ECO:0000256" key="2">
    <source>
        <dbReference type="ARBA" id="ARBA00022723"/>
    </source>
</evidence>
<keyword evidence="5" id="KW-0539">Nucleus</keyword>
<dbReference type="GO" id="GO:0005634">
    <property type="term" value="C:nucleus"/>
    <property type="evidence" value="ECO:0007669"/>
    <property type="project" value="UniProtKB-SubCell"/>
</dbReference>